<gene>
    <name evidence="4" type="ORF">P9847_26240</name>
</gene>
<dbReference type="SUPFAM" id="SSF69593">
    <property type="entry name" value="Glycerol-3-phosphate (1)-acyltransferase"/>
    <property type="match status" value="1"/>
</dbReference>
<reference evidence="4 5" key="1">
    <citation type="submission" date="2023-03" db="EMBL/GenBank/DDBJ databases">
        <title>Bacillus Genome Sequencing.</title>
        <authorList>
            <person name="Dunlap C."/>
        </authorList>
    </citation>
    <scope>NUCLEOTIDE SEQUENCE [LARGE SCALE GENOMIC DNA]</scope>
    <source>
        <strain evidence="4 5">NRS-52</strain>
    </source>
</reference>
<dbReference type="Pfam" id="PF01553">
    <property type="entry name" value="Acyltransferase"/>
    <property type="match status" value="1"/>
</dbReference>
<dbReference type="CDD" id="cd06551">
    <property type="entry name" value="LPLAT"/>
    <property type="match status" value="1"/>
</dbReference>
<dbReference type="InterPro" id="IPR002123">
    <property type="entry name" value="Plipid/glycerol_acylTrfase"/>
</dbReference>
<evidence type="ECO:0000259" key="3">
    <source>
        <dbReference type="SMART" id="SM00563"/>
    </source>
</evidence>
<dbReference type="PANTHER" id="PTHR10434:SF11">
    <property type="entry name" value="1-ACYL-SN-GLYCEROL-3-PHOSPHATE ACYLTRANSFERASE"/>
    <property type="match status" value="1"/>
</dbReference>
<dbReference type="EMBL" id="JARTLD010000079">
    <property type="protein sequence ID" value="MED5020765.1"/>
    <property type="molecule type" value="Genomic_DNA"/>
</dbReference>
<accession>A0ABU6Q2P4</accession>
<dbReference type="Proteomes" id="UP001343257">
    <property type="component" value="Unassembled WGS sequence"/>
</dbReference>
<dbReference type="GO" id="GO:0016746">
    <property type="term" value="F:acyltransferase activity"/>
    <property type="evidence" value="ECO:0007669"/>
    <property type="project" value="UniProtKB-KW"/>
</dbReference>
<feature type="domain" description="Phospholipid/glycerol acyltransferase" evidence="3">
    <location>
        <begin position="45"/>
        <end position="162"/>
    </location>
</feature>
<evidence type="ECO:0000256" key="1">
    <source>
        <dbReference type="ARBA" id="ARBA00022679"/>
    </source>
</evidence>
<name>A0ABU6Q2P4_9BACL</name>
<keyword evidence="2 4" id="KW-0012">Acyltransferase</keyword>
<dbReference type="RefSeq" id="WP_328282192.1">
    <property type="nucleotide sequence ID" value="NZ_JARTLD010000079.1"/>
</dbReference>
<dbReference type="PANTHER" id="PTHR10434">
    <property type="entry name" value="1-ACYL-SN-GLYCEROL-3-PHOSPHATE ACYLTRANSFERASE"/>
    <property type="match status" value="1"/>
</dbReference>
<sequence length="247" mass="28638">MLTADKSKPFELLFSMYNRHYLIGRRFRSFAISGEVDPCTGDSPVLYIMNHSSWWDGLLVYMALSSRSRREHYMMMEERQLRKYRFFSKIGAYSIDRERPADIRRSMRYTADLLNQGAGVWIFPQGEIRHLEQRPLGFKPGIGLLLRQSSQASVVPVTLYHGMAGHAKPEATLRFGFPLRLPWQDLPAGRIAEILEVNLTEQLNEHKRQVLQSPFMLPGGFEPLMKPGRSTNEWFDAIKRFGLRSRS</sequence>
<evidence type="ECO:0000256" key="2">
    <source>
        <dbReference type="ARBA" id="ARBA00023315"/>
    </source>
</evidence>
<protein>
    <submittedName>
        <fullName evidence="4">Lysophospholipid acyltransferase family protein</fullName>
    </submittedName>
</protein>
<organism evidence="4 5">
    <name type="scientific">Paenibacillus chibensis</name>
    <dbReference type="NCBI Taxonomy" id="59846"/>
    <lineage>
        <taxon>Bacteria</taxon>
        <taxon>Bacillati</taxon>
        <taxon>Bacillota</taxon>
        <taxon>Bacilli</taxon>
        <taxon>Bacillales</taxon>
        <taxon>Paenibacillaceae</taxon>
        <taxon>Paenibacillus</taxon>
    </lineage>
</organism>
<dbReference type="SMART" id="SM00563">
    <property type="entry name" value="PlsC"/>
    <property type="match status" value="1"/>
</dbReference>
<comment type="caution">
    <text evidence="4">The sequence shown here is derived from an EMBL/GenBank/DDBJ whole genome shotgun (WGS) entry which is preliminary data.</text>
</comment>
<proteinExistence type="predicted"/>
<keyword evidence="1" id="KW-0808">Transferase</keyword>
<evidence type="ECO:0000313" key="4">
    <source>
        <dbReference type="EMBL" id="MED5020765.1"/>
    </source>
</evidence>
<evidence type="ECO:0000313" key="5">
    <source>
        <dbReference type="Proteomes" id="UP001343257"/>
    </source>
</evidence>
<keyword evidence="5" id="KW-1185">Reference proteome</keyword>